<dbReference type="Pfam" id="PF13359">
    <property type="entry name" value="DDE_Tnp_4"/>
    <property type="match status" value="1"/>
</dbReference>
<keyword evidence="4" id="KW-0540">Nuclease</keyword>
<dbReference type="Pfam" id="PF26138">
    <property type="entry name" value="DUF8040"/>
    <property type="match status" value="1"/>
</dbReference>
<keyword evidence="7" id="KW-0539">Nucleus</keyword>
<feature type="domain" description="DDE Tnp4" evidence="9">
    <location>
        <begin position="198"/>
        <end position="349"/>
    </location>
</feature>
<evidence type="ECO:0000256" key="4">
    <source>
        <dbReference type="ARBA" id="ARBA00022722"/>
    </source>
</evidence>
<protein>
    <submittedName>
        <fullName evidence="11">Putative nuclease HARBI1-like protein</fullName>
    </submittedName>
</protein>
<comment type="subcellular location">
    <subcellularLocation>
        <location evidence="2">Nucleus</location>
    </subcellularLocation>
</comment>
<keyword evidence="5" id="KW-0479">Metal-binding</keyword>
<organism evidence="11 12">
    <name type="scientific">Mycena sanguinolenta</name>
    <dbReference type="NCBI Taxonomy" id="230812"/>
    <lineage>
        <taxon>Eukaryota</taxon>
        <taxon>Fungi</taxon>
        <taxon>Dikarya</taxon>
        <taxon>Basidiomycota</taxon>
        <taxon>Agaricomycotina</taxon>
        <taxon>Agaricomycetes</taxon>
        <taxon>Agaricomycetidae</taxon>
        <taxon>Agaricales</taxon>
        <taxon>Marasmiineae</taxon>
        <taxon>Mycenaceae</taxon>
        <taxon>Mycena</taxon>
    </lineage>
</organism>
<evidence type="ECO:0000313" key="11">
    <source>
        <dbReference type="EMBL" id="KAF7370409.1"/>
    </source>
</evidence>
<keyword evidence="8" id="KW-0472">Membrane</keyword>
<dbReference type="OrthoDB" id="2430314at2759"/>
<dbReference type="GO" id="GO:0016787">
    <property type="term" value="F:hydrolase activity"/>
    <property type="evidence" value="ECO:0007669"/>
    <property type="project" value="UniProtKB-KW"/>
</dbReference>
<evidence type="ECO:0000259" key="9">
    <source>
        <dbReference type="Pfam" id="PF13359"/>
    </source>
</evidence>
<feature type="transmembrane region" description="Helical" evidence="8">
    <location>
        <begin position="27"/>
        <end position="45"/>
    </location>
</feature>
<comment type="cofactor">
    <cofactor evidence="1">
        <name>a divalent metal cation</name>
        <dbReference type="ChEBI" id="CHEBI:60240"/>
    </cofactor>
</comment>
<sequence length="420" mass="48199">MPPLRTRRIRTQPQTSVAVIVERRRSVVTNAVIAIIFFASHLLGIERPLPRPMHTSILSGSLWIDEILLGHPDRCHRELGMSTALFLLLLAELVATGDLADSRFVSAQEQVAIFVYWLVHGSSQRELQERFQRSGDTISRYLNKGLSLFATSSFYDKYVKDPVDYTPAKILEDPRWYPFFRYCRGAIDGVHVLAYVLEQHILRYRDRHGAITQNVLAACDFDLLFTFVMPGYEGTAADGLLFDCAWRSGFALPAGRYYLADAAFPNCDMLMTPYRGIRYHLKEWKQGNQRPVMPQNPQELFNLRHAQLRVVIEQCFGVNKRRFDVLLSRPEMGYEQQALMVGAAAALHNFLRIHEPINDLDDEDDYNLNGHPFLGEREEAEVLNMIPALGAVEKTRADTRRDRMAQAMWNVYVQDHPDLQ</sequence>
<feature type="domain" description="DUF8040" evidence="10">
    <location>
        <begin position="55"/>
        <end position="148"/>
    </location>
</feature>
<evidence type="ECO:0000259" key="10">
    <source>
        <dbReference type="Pfam" id="PF26138"/>
    </source>
</evidence>
<dbReference type="GO" id="GO:0004518">
    <property type="term" value="F:nuclease activity"/>
    <property type="evidence" value="ECO:0007669"/>
    <property type="project" value="UniProtKB-KW"/>
</dbReference>
<gene>
    <name evidence="11" type="ORF">MSAN_00672500</name>
</gene>
<evidence type="ECO:0000256" key="5">
    <source>
        <dbReference type="ARBA" id="ARBA00022723"/>
    </source>
</evidence>
<dbReference type="AlphaFoldDB" id="A0A8H6Z3R4"/>
<evidence type="ECO:0000256" key="3">
    <source>
        <dbReference type="ARBA" id="ARBA00006958"/>
    </source>
</evidence>
<evidence type="ECO:0000256" key="8">
    <source>
        <dbReference type="SAM" id="Phobius"/>
    </source>
</evidence>
<keyword evidence="12" id="KW-1185">Reference proteome</keyword>
<reference evidence="11" key="1">
    <citation type="submission" date="2020-05" db="EMBL/GenBank/DDBJ databases">
        <title>Mycena genomes resolve the evolution of fungal bioluminescence.</title>
        <authorList>
            <person name="Tsai I.J."/>
        </authorList>
    </citation>
    <scope>NUCLEOTIDE SEQUENCE</scope>
    <source>
        <strain evidence="11">160909Yilan</strain>
    </source>
</reference>
<dbReference type="Proteomes" id="UP000623467">
    <property type="component" value="Unassembled WGS sequence"/>
</dbReference>
<dbReference type="EMBL" id="JACAZH010000004">
    <property type="protein sequence ID" value="KAF7370409.1"/>
    <property type="molecule type" value="Genomic_DNA"/>
</dbReference>
<dbReference type="GO" id="GO:0005634">
    <property type="term" value="C:nucleus"/>
    <property type="evidence" value="ECO:0007669"/>
    <property type="project" value="UniProtKB-SubCell"/>
</dbReference>
<dbReference type="PANTHER" id="PTHR22930:SF268">
    <property type="entry name" value="NUCLEASE HARBI1"/>
    <property type="match status" value="1"/>
</dbReference>
<dbReference type="InterPro" id="IPR027806">
    <property type="entry name" value="HARBI1_dom"/>
</dbReference>
<evidence type="ECO:0000256" key="6">
    <source>
        <dbReference type="ARBA" id="ARBA00022801"/>
    </source>
</evidence>
<keyword evidence="6" id="KW-0378">Hydrolase</keyword>
<evidence type="ECO:0000256" key="7">
    <source>
        <dbReference type="ARBA" id="ARBA00023242"/>
    </source>
</evidence>
<name>A0A8H6Z3R4_9AGAR</name>
<dbReference type="GO" id="GO:0046872">
    <property type="term" value="F:metal ion binding"/>
    <property type="evidence" value="ECO:0007669"/>
    <property type="project" value="UniProtKB-KW"/>
</dbReference>
<comment type="caution">
    <text evidence="11">The sequence shown here is derived from an EMBL/GenBank/DDBJ whole genome shotgun (WGS) entry which is preliminary data.</text>
</comment>
<proteinExistence type="inferred from homology"/>
<accession>A0A8H6Z3R4</accession>
<keyword evidence="8" id="KW-0812">Transmembrane</keyword>
<dbReference type="InterPro" id="IPR058353">
    <property type="entry name" value="DUF8040"/>
</dbReference>
<dbReference type="InterPro" id="IPR045249">
    <property type="entry name" value="HARBI1-like"/>
</dbReference>
<evidence type="ECO:0000256" key="2">
    <source>
        <dbReference type="ARBA" id="ARBA00004123"/>
    </source>
</evidence>
<comment type="similarity">
    <text evidence="3">Belongs to the HARBI1 family.</text>
</comment>
<evidence type="ECO:0000313" key="12">
    <source>
        <dbReference type="Proteomes" id="UP000623467"/>
    </source>
</evidence>
<keyword evidence="8" id="KW-1133">Transmembrane helix</keyword>
<evidence type="ECO:0000256" key="1">
    <source>
        <dbReference type="ARBA" id="ARBA00001968"/>
    </source>
</evidence>
<dbReference type="PANTHER" id="PTHR22930">
    <property type="match status" value="1"/>
</dbReference>